<dbReference type="HOGENOM" id="CLU_1812051_0_0_9"/>
<gene>
    <name evidence="1" type="ORF">HMPREF9469_00948</name>
</gene>
<name>G5HES5_9FIRM</name>
<reference evidence="1 2" key="1">
    <citation type="submission" date="2011-08" db="EMBL/GenBank/DDBJ databases">
        <title>The Genome Sequence of Clostridium citroniae WAL-17108.</title>
        <authorList>
            <consortium name="The Broad Institute Genome Sequencing Platform"/>
            <person name="Earl A."/>
            <person name="Ward D."/>
            <person name="Feldgarden M."/>
            <person name="Gevers D."/>
            <person name="Finegold S.M."/>
            <person name="Summanen P.H."/>
            <person name="Molitoris D.R."/>
            <person name="Vaisanen M.L."/>
            <person name="Daigneault M."/>
            <person name="Allen-Vercoe E."/>
            <person name="Young S.K."/>
            <person name="Zeng Q."/>
            <person name="Gargeya S."/>
            <person name="Fitzgerald M."/>
            <person name="Haas B."/>
            <person name="Abouelleil A."/>
            <person name="Alvarado L."/>
            <person name="Arachchi H.M."/>
            <person name="Berlin A."/>
            <person name="Brown A."/>
            <person name="Chapman S.B."/>
            <person name="Chen Z."/>
            <person name="Dunbar C."/>
            <person name="Freedman E."/>
            <person name="Gearin G."/>
            <person name="Gellesch M."/>
            <person name="Goldberg J."/>
            <person name="Griggs A."/>
            <person name="Gujja S."/>
            <person name="Heiman D."/>
            <person name="Howarth C."/>
            <person name="Larson L."/>
            <person name="Lui A."/>
            <person name="MacDonald P.J.P."/>
            <person name="Montmayeur A."/>
            <person name="Murphy C."/>
            <person name="Neiman D."/>
            <person name="Pearson M."/>
            <person name="Priest M."/>
            <person name="Roberts A."/>
            <person name="Saif S."/>
            <person name="Shea T."/>
            <person name="Shenoy N."/>
            <person name="Sisk P."/>
            <person name="Stolte C."/>
            <person name="Sykes S."/>
            <person name="Wortman J."/>
            <person name="Nusbaum C."/>
            <person name="Birren B."/>
        </authorList>
    </citation>
    <scope>NUCLEOTIDE SEQUENCE [LARGE SCALE GENOMIC DNA]</scope>
    <source>
        <strain evidence="1 2">WAL-17108</strain>
    </source>
</reference>
<protein>
    <submittedName>
        <fullName evidence="1">Uncharacterized protein</fullName>
    </submittedName>
</protein>
<dbReference type="EMBL" id="ADLJ01000007">
    <property type="protein sequence ID" value="EHF00034.1"/>
    <property type="molecule type" value="Genomic_DNA"/>
</dbReference>
<comment type="caution">
    <text evidence="1">The sequence shown here is derived from an EMBL/GenBank/DDBJ whole genome shotgun (WGS) entry which is preliminary data.</text>
</comment>
<proteinExistence type="predicted"/>
<dbReference type="RefSeq" id="WP_007859690.1">
    <property type="nucleotide sequence ID" value="NZ_JH376420.1"/>
</dbReference>
<accession>G5HES5</accession>
<dbReference type="Proteomes" id="UP000003763">
    <property type="component" value="Unassembled WGS sequence"/>
</dbReference>
<evidence type="ECO:0000313" key="2">
    <source>
        <dbReference type="Proteomes" id="UP000003763"/>
    </source>
</evidence>
<sequence length="155" mass="18387">MTLFYEDIFSYFLGKQKDYKLISLPEEMANENMCEWLHAAASKPYVRKLFKEFTMSDETTKIDAVLFQSIDDNFDSDFIVDILSLGMLVEWMRPKLNSTENLEQMYGGKEEKFYSQSNHLAQLQSRNREIKNDQRKLIRSFGYDYDVISKRGEQK</sequence>
<dbReference type="AlphaFoldDB" id="G5HES5"/>
<evidence type="ECO:0000313" key="1">
    <source>
        <dbReference type="EMBL" id="EHF00034.1"/>
    </source>
</evidence>
<dbReference type="PATRIC" id="fig|742733.3.peg.960"/>
<organism evidence="1 2">
    <name type="scientific">[Clostridium] citroniae WAL-17108</name>
    <dbReference type="NCBI Taxonomy" id="742733"/>
    <lineage>
        <taxon>Bacteria</taxon>
        <taxon>Bacillati</taxon>
        <taxon>Bacillota</taxon>
        <taxon>Clostridia</taxon>
        <taxon>Lachnospirales</taxon>
        <taxon>Lachnospiraceae</taxon>
        <taxon>Enterocloster</taxon>
    </lineage>
</organism>